<dbReference type="Proteomes" id="UP000824366">
    <property type="component" value="Chromosome"/>
</dbReference>
<evidence type="ECO:0008006" key="4">
    <source>
        <dbReference type="Google" id="ProtNLM"/>
    </source>
</evidence>
<keyword evidence="3" id="KW-1185">Reference proteome</keyword>
<dbReference type="EMBL" id="AP024238">
    <property type="protein sequence ID" value="BCO29234.1"/>
    <property type="molecule type" value="Genomic_DNA"/>
</dbReference>
<evidence type="ECO:0000256" key="1">
    <source>
        <dbReference type="SAM" id="MobiDB-lite"/>
    </source>
</evidence>
<protein>
    <recommendedName>
        <fullName evidence="4">DUF4124 domain-containing protein</fullName>
    </recommendedName>
</protein>
<proteinExistence type="predicted"/>
<gene>
    <name evidence="2" type="ORF">MIZ03_4149</name>
</gene>
<organism evidence="2 3">
    <name type="scientific">Rhodoferax lithotrophicus</name>
    <dbReference type="NCBI Taxonomy" id="2798804"/>
    <lineage>
        <taxon>Bacteria</taxon>
        <taxon>Pseudomonadati</taxon>
        <taxon>Pseudomonadota</taxon>
        <taxon>Betaproteobacteria</taxon>
        <taxon>Burkholderiales</taxon>
        <taxon>Comamonadaceae</taxon>
        <taxon>Rhodoferax</taxon>
    </lineage>
</organism>
<evidence type="ECO:0000313" key="3">
    <source>
        <dbReference type="Proteomes" id="UP000824366"/>
    </source>
</evidence>
<reference evidence="2 3" key="1">
    <citation type="journal article" date="2021" name="Microbiol. Spectr.">
        <title>A Single Bacterium Capable of Oxidation and Reduction of Iron at Circumneutral pH.</title>
        <authorList>
            <person name="Kato S."/>
            <person name="Ohkuma M."/>
        </authorList>
    </citation>
    <scope>NUCLEOTIDE SEQUENCE [LARGE SCALE GENOMIC DNA]</scope>
    <source>
        <strain evidence="2 3">MIZ03</strain>
    </source>
</reference>
<feature type="compositionally biased region" description="Basic and acidic residues" evidence="1">
    <location>
        <begin position="80"/>
        <end position="91"/>
    </location>
</feature>
<sequence length="157" mass="17073">MRMNRAFFSVSARLGISFLIASSAYSISSRAENVYKCGASYSATPCPGGSLLELNDKRDPAQRQQTREAARQDAQQANVLEKERLAQEKAAMKPAPHSMRAPNAKPSGKSAPVITQITPKRLKKPGKKPDAFIAEIPGTEKKTAVKKVIKKKKPAPI</sequence>
<name>A0ABM7MS98_9BURK</name>
<evidence type="ECO:0000313" key="2">
    <source>
        <dbReference type="EMBL" id="BCO29234.1"/>
    </source>
</evidence>
<feature type="compositionally biased region" description="Basic and acidic residues" evidence="1">
    <location>
        <begin position="54"/>
        <end position="71"/>
    </location>
</feature>
<feature type="region of interest" description="Disordered" evidence="1">
    <location>
        <begin position="53"/>
        <end position="131"/>
    </location>
</feature>
<accession>A0ABM7MS98</accession>